<feature type="compositionally biased region" description="Basic residues" evidence="1">
    <location>
        <begin position="41"/>
        <end position="53"/>
    </location>
</feature>
<accession>A0A183GU42</accession>
<gene>
    <name evidence="2" type="ORF">HPBE_LOCUS26212</name>
</gene>
<feature type="region of interest" description="Disordered" evidence="1">
    <location>
        <begin position="30"/>
        <end position="79"/>
    </location>
</feature>
<feature type="compositionally biased region" description="Polar residues" evidence="1">
    <location>
        <begin position="70"/>
        <end position="79"/>
    </location>
</feature>
<evidence type="ECO:0000256" key="1">
    <source>
        <dbReference type="SAM" id="MobiDB-lite"/>
    </source>
</evidence>
<dbReference type="AlphaFoldDB" id="A0A183GU42"/>
<dbReference type="EMBL" id="UZAH01039453">
    <property type="protein sequence ID" value="VDP56316.1"/>
    <property type="molecule type" value="Genomic_DNA"/>
</dbReference>
<reference evidence="4" key="2">
    <citation type="submission" date="2019-09" db="UniProtKB">
        <authorList>
            <consortium name="WormBaseParasite"/>
        </authorList>
    </citation>
    <scope>IDENTIFICATION</scope>
</reference>
<evidence type="ECO:0000313" key="2">
    <source>
        <dbReference type="EMBL" id="VDP56316.1"/>
    </source>
</evidence>
<dbReference type="Proteomes" id="UP000050761">
    <property type="component" value="Unassembled WGS sequence"/>
</dbReference>
<reference evidence="2 3" key="1">
    <citation type="submission" date="2018-11" db="EMBL/GenBank/DDBJ databases">
        <authorList>
            <consortium name="Pathogen Informatics"/>
        </authorList>
    </citation>
    <scope>NUCLEOTIDE SEQUENCE [LARGE SCALE GENOMIC DNA]</scope>
</reference>
<dbReference type="WBParaSite" id="HPBE_0002621201-mRNA-1">
    <property type="protein sequence ID" value="HPBE_0002621201-mRNA-1"/>
    <property type="gene ID" value="HPBE_0002621201"/>
</dbReference>
<evidence type="ECO:0000313" key="4">
    <source>
        <dbReference type="WBParaSite" id="HPBE_0002621201-mRNA-1"/>
    </source>
</evidence>
<accession>A0A3P8IMJ6</accession>
<proteinExistence type="predicted"/>
<organism evidence="3 4">
    <name type="scientific">Heligmosomoides polygyrus</name>
    <name type="common">Parasitic roundworm</name>
    <dbReference type="NCBI Taxonomy" id="6339"/>
    <lineage>
        <taxon>Eukaryota</taxon>
        <taxon>Metazoa</taxon>
        <taxon>Ecdysozoa</taxon>
        <taxon>Nematoda</taxon>
        <taxon>Chromadorea</taxon>
        <taxon>Rhabditida</taxon>
        <taxon>Rhabditina</taxon>
        <taxon>Rhabditomorpha</taxon>
        <taxon>Strongyloidea</taxon>
        <taxon>Heligmosomidae</taxon>
        <taxon>Heligmosomoides</taxon>
    </lineage>
</organism>
<evidence type="ECO:0000313" key="3">
    <source>
        <dbReference type="Proteomes" id="UP000050761"/>
    </source>
</evidence>
<keyword evidence="3" id="KW-1185">Reference proteome</keyword>
<protein>
    <submittedName>
        <fullName evidence="2 4">Uncharacterized protein</fullName>
    </submittedName>
</protein>
<sequence>MSLDVWKAQRTVNSTVSEAIPVGAINLKGFCSDGDGSHGSKSARRSSVGRRRPTREERTRKWSARPPRATWQTEVSIIS</sequence>
<name>A0A183GU42_HELPZ</name>